<keyword evidence="16" id="KW-1185">Reference proteome</keyword>
<dbReference type="PANTHER" id="PTHR43272:SF107">
    <property type="entry name" value="LONG-CHAIN-FATTY-ACID--COA LIGASE 5"/>
    <property type="match status" value="1"/>
</dbReference>
<dbReference type="InterPro" id="IPR020845">
    <property type="entry name" value="AMP-binding_CS"/>
</dbReference>
<evidence type="ECO:0000256" key="10">
    <source>
        <dbReference type="ARBA" id="ARBA00024548"/>
    </source>
</evidence>
<dbReference type="SUPFAM" id="SSF56801">
    <property type="entry name" value="Acetyl-CoA synthetase-like"/>
    <property type="match status" value="1"/>
</dbReference>
<comment type="catalytic activity">
    <reaction evidence="9">
        <text>15-hydroxy-(5Z,8Z,11Z,13E)-eicosatetraenoate + ATP + CoA = 15-hydroxy-(5Z,8Z,11Z,13E)-eicosatetraenoyl-CoA + AMP + diphosphate</text>
        <dbReference type="Rhea" id="RHEA:52116"/>
        <dbReference type="ChEBI" id="CHEBI:30616"/>
        <dbReference type="ChEBI" id="CHEBI:33019"/>
        <dbReference type="ChEBI" id="CHEBI:57287"/>
        <dbReference type="ChEBI" id="CHEBI:78832"/>
        <dbReference type="ChEBI" id="CHEBI:136409"/>
        <dbReference type="ChEBI" id="CHEBI:456215"/>
    </reaction>
    <physiologicalReaction direction="left-to-right" evidence="9">
        <dbReference type="Rhea" id="RHEA:52117"/>
    </physiologicalReaction>
</comment>
<comment type="catalytic activity">
    <reaction evidence="10">
        <text>(5Z,8Z,11Z,14Z)-eicosatetraenoate + ATP + CoA = (5Z,8Z,11Z,14Z)-eicosatetraenoyl-CoA + AMP + diphosphate</text>
        <dbReference type="Rhea" id="RHEA:19713"/>
        <dbReference type="ChEBI" id="CHEBI:30616"/>
        <dbReference type="ChEBI" id="CHEBI:32395"/>
        <dbReference type="ChEBI" id="CHEBI:33019"/>
        <dbReference type="ChEBI" id="CHEBI:57287"/>
        <dbReference type="ChEBI" id="CHEBI:57368"/>
        <dbReference type="ChEBI" id="CHEBI:456215"/>
        <dbReference type="EC" id="6.2.1.15"/>
    </reaction>
    <physiologicalReaction direction="left-to-right" evidence="10">
        <dbReference type="Rhea" id="RHEA:19714"/>
    </physiologicalReaction>
</comment>
<dbReference type="CDD" id="cd05927">
    <property type="entry name" value="LC-FACS_euk"/>
    <property type="match status" value="1"/>
</dbReference>
<evidence type="ECO:0000256" key="6">
    <source>
        <dbReference type="ARBA" id="ARBA00024469"/>
    </source>
</evidence>
<comment type="catalytic activity">
    <reaction evidence="11">
        <text>(E)-hexadec-2-enoate + ATP + CoA = (2E)-hexadecenoyl-CoA + AMP + diphosphate</text>
        <dbReference type="Rhea" id="RHEA:36139"/>
        <dbReference type="ChEBI" id="CHEBI:30616"/>
        <dbReference type="ChEBI" id="CHEBI:33019"/>
        <dbReference type="ChEBI" id="CHEBI:57287"/>
        <dbReference type="ChEBI" id="CHEBI:61526"/>
        <dbReference type="ChEBI" id="CHEBI:72745"/>
        <dbReference type="ChEBI" id="CHEBI:456215"/>
    </reaction>
    <physiologicalReaction direction="left-to-right" evidence="11">
        <dbReference type="Rhea" id="RHEA:36140"/>
    </physiologicalReaction>
</comment>
<evidence type="ECO:0000259" key="14">
    <source>
        <dbReference type="Pfam" id="PF00501"/>
    </source>
</evidence>
<keyword evidence="3 13" id="KW-0547">Nucleotide-binding</keyword>
<evidence type="ECO:0000256" key="1">
    <source>
        <dbReference type="ARBA" id="ARBA00006432"/>
    </source>
</evidence>
<evidence type="ECO:0000256" key="8">
    <source>
        <dbReference type="ARBA" id="ARBA00024495"/>
    </source>
</evidence>
<comment type="similarity">
    <text evidence="1 13">Belongs to the ATP-dependent AMP-binding enzyme family.</text>
</comment>
<keyword evidence="2 13" id="KW-0436">Ligase</keyword>
<dbReference type="Gene3D" id="3.40.50.12780">
    <property type="entry name" value="N-terminal domain of ligase-like"/>
    <property type="match status" value="1"/>
</dbReference>
<evidence type="ECO:0000313" key="15">
    <source>
        <dbReference type="EMBL" id="KAK3772606.1"/>
    </source>
</evidence>
<dbReference type="Pfam" id="PF00501">
    <property type="entry name" value="AMP-binding"/>
    <property type="match status" value="1"/>
</dbReference>
<proteinExistence type="inferred from homology"/>
<comment type="caution">
    <text evidence="15">The sequence shown here is derived from an EMBL/GenBank/DDBJ whole genome shotgun (WGS) entry which is preliminary data.</text>
</comment>
<comment type="catalytic activity">
    <reaction evidence="12">
        <text>hexadecanoate + ATP + CoA = hexadecanoyl-CoA + AMP + diphosphate</text>
        <dbReference type="Rhea" id="RHEA:30751"/>
        <dbReference type="ChEBI" id="CHEBI:7896"/>
        <dbReference type="ChEBI" id="CHEBI:30616"/>
        <dbReference type="ChEBI" id="CHEBI:33019"/>
        <dbReference type="ChEBI" id="CHEBI:57287"/>
        <dbReference type="ChEBI" id="CHEBI:57379"/>
        <dbReference type="ChEBI" id="CHEBI:456215"/>
    </reaction>
    <physiologicalReaction direction="left-to-right" evidence="12">
        <dbReference type="Rhea" id="RHEA:30752"/>
    </physiologicalReaction>
</comment>
<comment type="catalytic activity">
    <reaction evidence="8">
        <text>12-hydroxy-(5Z,8Z,10E,14Z)-eicosatetraenoate + ATP + CoA = 12-hydroxy-(5Z,8Z,10E,14Z)-eicosatetraenoyl-CoA + AMP + diphosphate</text>
        <dbReference type="Rhea" id="RHEA:52112"/>
        <dbReference type="ChEBI" id="CHEBI:30616"/>
        <dbReference type="ChEBI" id="CHEBI:33019"/>
        <dbReference type="ChEBI" id="CHEBI:57287"/>
        <dbReference type="ChEBI" id="CHEBI:90718"/>
        <dbReference type="ChEBI" id="CHEBI:136408"/>
        <dbReference type="ChEBI" id="CHEBI:456215"/>
    </reaction>
    <physiologicalReaction direction="left-to-right" evidence="8">
        <dbReference type="Rhea" id="RHEA:52113"/>
    </physiologicalReaction>
</comment>
<comment type="catalytic activity">
    <reaction evidence="6">
        <text>5-hydroxy-(6E,8Z,11Z,14Z)-eicosatetraenoate + ATP + CoA = 5-hydroxy-(6E,8Z,11Z,14Z)-eicosatetraenoyl-CoA + AMP + diphosphate</text>
        <dbReference type="Rhea" id="RHEA:52108"/>
        <dbReference type="ChEBI" id="CHEBI:30616"/>
        <dbReference type="ChEBI" id="CHEBI:33019"/>
        <dbReference type="ChEBI" id="CHEBI:57287"/>
        <dbReference type="ChEBI" id="CHEBI:65341"/>
        <dbReference type="ChEBI" id="CHEBI:136407"/>
        <dbReference type="ChEBI" id="CHEBI:456215"/>
    </reaction>
    <physiologicalReaction direction="left-to-right" evidence="6">
        <dbReference type="Rhea" id="RHEA:52109"/>
    </physiologicalReaction>
</comment>
<dbReference type="PANTHER" id="PTHR43272">
    <property type="entry name" value="LONG-CHAIN-FATTY-ACID--COA LIGASE"/>
    <property type="match status" value="1"/>
</dbReference>
<evidence type="ECO:0000256" key="4">
    <source>
        <dbReference type="ARBA" id="ARBA00022832"/>
    </source>
</evidence>
<keyword evidence="13" id="KW-0443">Lipid metabolism</keyword>
<name>A0AAE1DJ68_9GAST</name>
<dbReference type="GO" id="GO:0005783">
    <property type="term" value="C:endoplasmic reticulum"/>
    <property type="evidence" value="ECO:0007669"/>
    <property type="project" value="TreeGrafter"/>
</dbReference>
<dbReference type="EMBL" id="JAWDGP010003613">
    <property type="protein sequence ID" value="KAK3772606.1"/>
    <property type="molecule type" value="Genomic_DNA"/>
</dbReference>
<evidence type="ECO:0000256" key="3">
    <source>
        <dbReference type="ARBA" id="ARBA00022741"/>
    </source>
</evidence>
<keyword evidence="4 13" id="KW-0276">Fatty acid metabolism</keyword>
<dbReference type="GO" id="GO:0016020">
    <property type="term" value="C:membrane"/>
    <property type="evidence" value="ECO:0007669"/>
    <property type="project" value="TreeGrafter"/>
</dbReference>
<accession>A0AAE1DJ68</accession>
<keyword evidence="5 13" id="KW-0067">ATP-binding</keyword>
<reference evidence="15" key="1">
    <citation type="journal article" date="2023" name="G3 (Bethesda)">
        <title>A reference genome for the long-term kleptoplast-retaining sea slug Elysia crispata morphotype clarki.</title>
        <authorList>
            <person name="Eastman K.E."/>
            <person name="Pendleton A.L."/>
            <person name="Shaikh M.A."/>
            <person name="Suttiyut T."/>
            <person name="Ogas R."/>
            <person name="Tomko P."/>
            <person name="Gavelis G."/>
            <person name="Widhalm J.R."/>
            <person name="Wisecaver J.H."/>
        </authorList>
    </citation>
    <scope>NUCLEOTIDE SEQUENCE</scope>
    <source>
        <strain evidence="15">ECLA1</strain>
    </source>
</reference>
<evidence type="ECO:0000256" key="11">
    <source>
        <dbReference type="ARBA" id="ARBA00024565"/>
    </source>
</evidence>
<sequence length="707" mass="78475">MGQWVFSAGKVTKVVKSDRQHLTKNCRWIFVLKTIQRSVINNVLDLGSRPHVTDSGQGQSTYHRTSHLSRGVDLLDTEKVSDCRLCYDVLQAGKQQSGTATQCINVGPILFSDNGPCLGTRTGPNREYEWLSYQQVIDKVHEIGSGLIQAGNDPKNNRFVGIFSSNRPEWTIADFGCQAYSMVPVALYETLGLEACKHVLNECEIATVICDKPKKVQTILDLQPDVSKLRMIVVIEPVADDIRSSVESAGLKMMAFEDILNAGKLNPKEPRLPSEDDVFTVCYTSGTTGNPKGVVVTHIAFVKSMESIHIVLKPRYTITTDDVHLSYLPLAHNFERGCFIFLMMKGVRIGFSSGDVKLLMDDLATLKPTFFPSVPRLLNRIYDSVQAGVKTSFIKSTLLAWALASKKKEIDNHIFRKDSFWDMLIFRKIQDKLGGRIKLVISGAAPLSADVMSFLRCALGCIVLEGYGQTEAIAGLSLTLPGDNTLGHVGPPLPGVHIKLVDVPEMNLYAKDGIGEIVAKSRYMMTEYYKQPGKTADALDKDGWLHTEDIGIYKASGTLKIVDRKKNVFKLSQGEYVATEKIENTYRTSPLVGQIFVDGDSTKPCLMAIVVPDDVYLASWAPSNGFPSTLKEFCEAQGAKQLVLDDMISDGKRAGIMSFEQVKDIFLEPEVFSIENGLLTPTMKNKRIALRKKYCDRVQQLYRENGL</sequence>
<organism evidence="15 16">
    <name type="scientific">Elysia crispata</name>
    <name type="common">lettuce slug</name>
    <dbReference type="NCBI Taxonomy" id="231223"/>
    <lineage>
        <taxon>Eukaryota</taxon>
        <taxon>Metazoa</taxon>
        <taxon>Spiralia</taxon>
        <taxon>Lophotrochozoa</taxon>
        <taxon>Mollusca</taxon>
        <taxon>Gastropoda</taxon>
        <taxon>Heterobranchia</taxon>
        <taxon>Euthyneura</taxon>
        <taxon>Panpulmonata</taxon>
        <taxon>Sacoglossa</taxon>
        <taxon>Placobranchoidea</taxon>
        <taxon>Plakobranchidae</taxon>
        <taxon>Elysia</taxon>
    </lineage>
</organism>
<gene>
    <name evidence="15" type="ORF">RRG08_027340</name>
</gene>
<evidence type="ECO:0000313" key="16">
    <source>
        <dbReference type="Proteomes" id="UP001283361"/>
    </source>
</evidence>
<evidence type="ECO:0000256" key="7">
    <source>
        <dbReference type="ARBA" id="ARBA00024484"/>
    </source>
</evidence>
<evidence type="ECO:0000256" key="13">
    <source>
        <dbReference type="RuleBase" id="RU369030"/>
    </source>
</evidence>
<dbReference type="GO" id="GO:0005524">
    <property type="term" value="F:ATP binding"/>
    <property type="evidence" value="ECO:0007669"/>
    <property type="project" value="UniProtKB-KW"/>
</dbReference>
<comment type="function">
    <text evidence="13">Catalyzes the conversion of long-chain fatty acids to their active form acyl-CoAs for both synthesis of cellular lipids, and degradation via beta-oxidation.</text>
</comment>
<evidence type="ECO:0000256" key="12">
    <source>
        <dbReference type="ARBA" id="ARBA00049139"/>
    </source>
</evidence>
<protein>
    <recommendedName>
        <fullName evidence="13">Long-chain-fatty-acid--CoA ligase</fullName>
        <ecNumber evidence="13">6.2.1.3</ecNumber>
    </recommendedName>
</protein>
<evidence type="ECO:0000256" key="9">
    <source>
        <dbReference type="ARBA" id="ARBA00024532"/>
    </source>
</evidence>
<evidence type="ECO:0000256" key="5">
    <source>
        <dbReference type="ARBA" id="ARBA00022840"/>
    </source>
</evidence>
<dbReference type="InterPro" id="IPR045311">
    <property type="entry name" value="LC-FACS_euk"/>
</dbReference>
<dbReference type="Proteomes" id="UP001283361">
    <property type="component" value="Unassembled WGS sequence"/>
</dbReference>
<comment type="catalytic activity">
    <reaction evidence="7">
        <text>a long-chain fatty acid + ATP + CoA = a long-chain fatty acyl-CoA + AMP + diphosphate</text>
        <dbReference type="Rhea" id="RHEA:15421"/>
        <dbReference type="ChEBI" id="CHEBI:30616"/>
        <dbReference type="ChEBI" id="CHEBI:33019"/>
        <dbReference type="ChEBI" id="CHEBI:57287"/>
        <dbReference type="ChEBI" id="CHEBI:57560"/>
        <dbReference type="ChEBI" id="CHEBI:83139"/>
        <dbReference type="ChEBI" id="CHEBI:456215"/>
        <dbReference type="EC" id="6.2.1.3"/>
    </reaction>
    <physiologicalReaction direction="left-to-right" evidence="7">
        <dbReference type="Rhea" id="RHEA:15422"/>
    </physiologicalReaction>
</comment>
<dbReference type="InterPro" id="IPR000873">
    <property type="entry name" value="AMP-dep_synth/lig_dom"/>
</dbReference>
<dbReference type="GO" id="GO:0047676">
    <property type="term" value="F:arachidonate-CoA ligase activity"/>
    <property type="evidence" value="ECO:0007669"/>
    <property type="project" value="UniProtKB-EC"/>
</dbReference>
<dbReference type="AlphaFoldDB" id="A0AAE1DJ68"/>
<evidence type="ECO:0000256" key="2">
    <source>
        <dbReference type="ARBA" id="ARBA00022598"/>
    </source>
</evidence>
<dbReference type="EC" id="6.2.1.3" evidence="13"/>
<feature type="domain" description="AMP-dependent synthetase/ligase" evidence="14">
    <location>
        <begin position="127"/>
        <end position="529"/>
    </location>
</feature>
<dbReference type="InterPro" id="IPR042099">
    <property type="entry name" value="ANL_N_sf"/>
</dbReference>
<dbReference type="PROSITE" id="PS00455">
    <property type="entry name" value="AMP_BINDING"/>
    <property type="match status" value="1"/>
</dbReference>